<accession>A0ABS3F7N3</accession>
<proteinExistence type="predicted"/>
<dbReference type="Proteomes" id="UP000664761">
    <property type="component" value="Unassembled WGS sequence"/>
</dbReference>
<feature type="coiled-coil region" evidence="1">
    <location>
        <begin position="8"/>
        <end position="35"/>
    </location>
</feature>
<keyword evidence="3" id="KW-0472">Membrane</keyword>
<feature type="transmembrane region" description="Helical" evidence="3">
    <location>
        <begin position="268"/>
        <end position="287"/>
    </location>
</feature>
<feature type="region of interest" description="Disordered" evidence="2">
    <location>
        <begin position="43"/>
        <end position="180"/>
    </location>
</feature>
<keyword evidence="3" id="KW-0812">Transmembrane</keyword>
<keyword evidence="1" id="KW-0175">Coiled coil</keyword>
<dbReference type="EMBL" id="JAFLNC010000004">
    <property type="protein sequence ID" value="MBO0334516.1"/>
    <property type="molecule type" value="Genomic_DNA"/>
</dbReference>
<feature type="transmembrane region" description="Helical" evidence="3">
    <location>
        <begin position="379"/>
        <end position="399"/>
    </location>
</feature>
<evidence type="ECO:0000313" key="5">
    <source>
        <dbReference type="Proteomes" id="UP000664761"/>
    </source>
</evidence>
<sequence length="428" mass="44264">MAVSTDTIQTLLRQRQDLREALLDLRKEIETLDASSLELVNRNIKNPSPASTAPAATSPPPKTIAVQPSPAKTSEEAGETEAIKKTEAPVAPPTAPEPQAEPEAVTSVPAAASDAPTPEQEGTASGESSRREPVLAAPGKPPEQTAAPADPPALPEEPAPKADSPAALPAQEATDGEEDADPDDLAALLERARGLSDYLLDHPSKLPPAELGALDTAITVSAAAKTTAEKKACYHTLQAAYRKISAATFAASGVNGTTLQDSAAGAPLLWALPLAIAILTIMVFPMLLLARHLSGEMFTDEFAADLIWSFGLLAAFLWGTVGALSLLTLNIGQAVRHRRFDGGVRYSPGLRGALGGLTGTVFFTVVEIGLPMTDATADFALDMAAFIGGLLSAILFAGVQRALNAVTGWLASGTTPATGAKALRAPKK</sequence>
<dbReference type="RefSeq" id="WP_207046410.1">
    <property type="nucleotide sequence ID" value="NZ_JAFLNC010000004.1"/>
</dbReference>
<organism evidence="4 5">
    <name type="scientific">Sneathiella sedimenti</name>
    <dbReference type="NCBI Taxonomy" id="2816034"/>
    <lineage>
        <taxon>Bacteria</taxon>
        <taxon>Pseudomonadati</taxon>
        <taxon>Pseudomonadota</taxon>
        <taxon>Alphaproteobacteria</taxon>
        <taxon>Sneathiellales</taxon>
        <taxon>Sneathiellaceae</taxon>
        <taxon>Sneathiella</taxon>
    </lineage>
</organism>
<protein>
    <submittedName>
        <fullName evidence="4">Uncharacterized protein</fullName>
    </submittedName>
</protein>
<gene>
    <name evidence="4" type="ORF">J0X12_12885</name>
</gene>
<comment type="caution">
    <text evidence="4">The sequence shown here is derived from an EMBL/GenBank/DDBJ whole genome shotgun (WGS) entry which is preliminary data.</text>
</comment>
<evidence type="ECO:0000256" key="3">
    <source>
        <dbReference type="SAM" id="Phobius"/>
    </source>
</evidence>
<name>A0ABS3F7N3_9PROT</name>
<feature type="compositionally biased region" description="Low complexity" evidence="2">
    <location>
        <begin position="97"/>
        <end position="106"/>
    </location>
</feature>
<reference evidence="4 5" key="1">
    <citation type="submission" date="2021-03" db="EMBL/GenBank/DDBJ databases">
        <title>Sneathiella sp. CAU 1612 isolated from Kang Won-do.</title>
        <authorList>
            <person name="Kim W."/>
        </authorList>
    </citation>
    <scope>NUCLEOTIDE SEQUENCE [LARGE SCALE GENOMIC DNA]</scope>
    <source>
        <strain evidence="4 5">CAU 1612</strain>
    </source>
</reference>
<feature type="compositionally biased region" description="Low complexity" evidence="2">
    <location>
        <begin position="47"/>
        <end position="56"/>
    </location>
</feature>
<feature type="transmembrane region" description="Helical" evidence="3">
    <location>
        <begin position="307"/>
        <end position="331"/>
    </location>
</feature>
<keyword evidence="5" id="KW-1185">Reference proteome</keyword>
<feature type="transmembrane region" description="Helical" evidence="3">
    <location>
        <begin position="352"/>
        <end position="373"/>
    </location>
</feature>
<evidence type="ECO:0000256" key="1">
    <source>
        <dbReference type="SAM" id="Coils"/>
    </source>
</evidence>
<keyword evidence="3" id="KW-1133">Transmembrane helix</keyword>
<evidence type="ECO:0000256" key="2">
    <source>
        <dbReference type="SAM" id="MobiDB-lite"/>
    </source>
</evidence>
<evidence type="ECO:0000313" key="4">
    <source>
        <dbReference type="EMBL" id="MBO0334516.1"/>
    </source>
</evidence>